<organism evidence="2 3">
    <name type="scientific">Mycobacterium phage Cane17</name>
    <dbReference type="NCBI Taxonomy" id="2301548"/>
    <lineage>
        <taxon>Viruses</taxon>
        <taxon>Duplodnaviria</taxon>
        <taxon>Heunggongvirae</taxon>
        <taxon>Uroviricota</taxon>
        <taxon>Caudoviricetes</taxon>
        <taxon>Ceeclamvirinae</taxon>
        <taxon>Bixzunavirus</taxon>
        <taxon>Bixzunavirus cane17</taxon>
    </lineage>
</organism>
<accession>A0A346N951</accession>
<dbReference type="KEGG" id="vg:64764223"/>
<sequence length="89" mass="10152">MINTMNTMRGWVDRSDWRVFLVAQIQSLIVISALLAFAYAIATGQLILYLAAAALIIVEVPLGATFMTQWRFDLNRYMNVAQQRTPRKC</sequence>
<reference evidence="2 3" key="1">
    <citation type="submission" date="2018-07" db="EMBL/GenBank/DDBJ databases">
        <authorList>
            <person name="Fast K.M."/>
            <person name="Castleberry S."/>
            <person name="Jones I.K."/>
            <person name="Larrimore J.D."/>
            <person name="Long C.A."/>
            <person name="Pritchett N.C."/>
            <person name="Keener T."/>
            <person name="Sandel M.W."/>
            <person name="Bollivar D.W."/>
            <person name="Garlena R.A."/>
            <person name="Russell D.A."/>
            <person name="Pope W.H."/>
            <person name="Jacobs-Sera D."/>
            <person name="Hatfull G.F."/>
        </authorList>
    </citation>
    <scope>NUCLEOTIDE SEQUENCE [LARGE SCALE GENOMIC DNA]</scope>
</reference>
<keyword evidence="3" id="KW-1185">Reference proteome</keyword>
<keyword evidence="1" id="KW-0472">Membrane</keyword>
<dbReference type="GeneID" id="64764223"/>
<evidence type="ECO:0000313" key="2">
    <source>
        <dbReference type="EMBL" id="AXQ51836.1"/>
    </source>
</evidence>
<feature type="transmembrane region" description="Helical" evidence="1">
    <location>
        <begin position="47"/>
        <end position="68"/>
    </location>
</feature>
<dbReference type="Proteomes" id="UP000263185">
    <property type="component" value="Segment"/>
</dbReference>
<gene>
    <name evidence="2" type="primary">256</name>
    <name evidence="2" type="ORF">SEA_CANE17_256</name>
</gene>
<proteinExistence type="predicted"/>
<keyword evidence="1" id="KW-1133">Transmembrane helix</keyword>
<evidence type="ECO:0000313" key="3">
    <source>
        <dbReference type="Proteomes" id="UP000263185"/>
    </source>
</evidence>
<protein>
    <submittedName>
        <fullName evidence="2">Uncharacterized protein</fullName>
    </submittedName>
</protein>
<dbReference type="RefSeq" id="YP_010057408.1">
    <property type="nucleotide sequence ID" value="NC_054716.1"/>
</dbReference>
<evidence type="ECO:0000256" key="1">
    <source>
        <dbReference type="SAM" id="Phobius"/>
    </source>
</evidence>
<dbReference type="EMBL" id="MH697579">
    <property type="protein sequence ID" value="AXQ51836.1"/>
    <property type="molecule type" value="Genomic_DNA"/>
</dbReference>
<feature type="transmembrane region" description="Helical" evidence="1">
    <location>
        <begin position="20"/>
        <end position="41"/>
    </location>
</feature>
<name>A0A346N951_9CAUD</name>
<keyword evidence="1" id="KW-0812">Transmembrane</keyword>